<gene>
    <name evidence="1" type="ORF">H6G68_13240</name>
</gene>
<protein>
    <submittedName>
        <fullName evidence="1">Uncharacterized protein</fullName>
    </submittedName>
</protein>
<organism evidence="1 2">
    <name type="scientific">Anabaena catenula FACHB-362</name>
    <dbReference type="NCBI Taxonomy" id="2692877"/>
    <lineage>
        <taxon>Bacteria</taxon>
        <taxon>Bacillati</taxon>
        <taxon>Cyanobacteriota</taxon>
        <taxon>Cyanophyceae</taxon>
        <taxon>Nostocales</taxon>
        <taxon>Nostocaceae</taxon>
        <taxon>Anabaena</taxon>
    </lineage>
</organism>
<evidence type="ECO:0000313" key="1">
    <source>
        <dbReference type="EMBL" id="MBD2692709.1"/>
    </source>
</evidence>
<proteinExistence type="predicted"/>
<evidence type="ECO:0000313" key="2">
    <source>
        <dbReference type="Proteomes" id="UP000660381"/>
    </source>
</evidence>
<sequence>MKQATIGTVFTGKSASSHIHCAEMVSFLIKDQSGFRPVNQKLCTTATATKFTFPKASHIRVIVAAKVKNSASQRGNNSENITGN</sequence>
<dbReference type="Proteomes" id="UP000660381">
    <property type="component" value="Unassembled WGS sequence"/>
</dbReference>
<comment type="caution">
    <text evidence="1">The sequence shown here is derived from an EMBL/GenBank/DDBJ whole genome shotgun (WGS) entry which is preliminary data.</text>
</comment>
<accession>A0ABR8J2X0</accession>
<name>A0ABR8J2X0_9NOST</name>
<reference evidence="1 2" key="1">
    <citation type="journal article" date="2020" name="ISME J.">
        <title>Comparative genomics reveals insights into cyanobacterial evolution and habitat adaptation.</title>
        <authorList>
            <person name="Chen M.Y."/>
            <person name="Teng W.K."/>
            <person name="Zhao L."/>
            <person name="Hu C.X."/>
            <person name="Zhou Y.K."/>
            <person name="Han B.P."/>
            <person name="Song L.R."/>
            <person name="Shu W.S."/>
        </authorList>
    </citation>
    <scope>NUCLEOTIDE SEQUENCE [LARGE SCALE GENOMIC DNA]</scope>
    <source>
        <strain evidence="1 2">FACHB-362</strain>
    </source>
</reference>
<dbReference type="EMBL" id="JACJTQ010000018">
    <property type="protein sequence ID" value="MBD2692709.1"/>
    <property type="molecule type" value="Genomic_DNA"/>
</dbReference>
<keyword evidence="2" id="KW-1185">Reference proteome</keyword>
<dbReference type="RefSeq" id="WP_190907063.1">
    <property type="nucleotide sequence ID" value="NZ_JACJTQ010000018.1"/>
</dbReference>